<dbReference type="PANTHER" id="PTHR21206:SF0">
    <property type="entry name" value="DNA REPLICATION COMPLEX GINS PROTEIN SLD5"/>
    <property type="match status" value="1"/>
</dbReference>
<keyword evidence="3" id="KW-0539">Nucleus</keyword>
<feature type="compositionally biased region" description="Polar residues" evidence="7">
    <location>
        <begin position="640"/>
        <end position="653"/>
    </location>
</feature>
<dbReference type="PANTHER" id="PTHR21206">
    <property type="entry name" value="SLD5 PROTEIN"/>
    <property type="match status" value="1"/>
</dbReference>
<dbReference type="GO" id="GO:0008270">
    <property type="term" value="F:zinc ion binding"/>
    <property type="evidence" value="ECO:0007669"/>
    <property type="project" value="UniProtKB-KW"/>
</dbReference>
<dbReference type="InterPro" id="IPR038749">
    <property type="entry name" value="Sld5_GINS_A"/>
</dbReference>
<dbReference type="FunFam" id="1.20.58.1030:FF:000002">
    <property type="entry name" value="DNA replication complex GINS protein SLD5"/>
    <property type="match status" value="1"/>
</dbReference>
<accession>A0A182PYI7</accession>
<evidence type="ECO:0000256" key="2">
    <source>
        <dbReference type="ARBA" id="ARBA00022705"/>
    </source>
</evidence>
<proteinExistence type="predicted"/>
<dbReference type="EnsemblMetazoa" id="AEPI014388-RA">
    <property type="protein sequence ID" value="AEPI014388-PA"/>
    <property type="gene ID" value="AEPI014388"/>
</dbReference>
<feature type="compositionally biased region" description="Acidic residues" evidence="7">
    <location>
        <begin position="1"/>
        <end position="12"/>
    </location>
</feature>
<dbReference type="PROSITE" id="PS00028">
    <property type="entry name" value="ZINC_FINGER_C2H2_1"/>
    <property type="match status" value="1"/>
</dbReference>
<dbReference type="InterPro" id="IPR036224">
    <property type="entry name" value="GINS_bundle-like_dom_sf"/>
</dbReference>
<keyword evidence="5" id="KW-0863">Zinc-finger</keyword>
<dbReference type="STRING" id="199890.A0A182PYI7"/>
<reference evidence="10" key="1">
    <citation type="submission" date="2013-03" db="EMBL/GenBank/DDBJ databases">
        <title>The Genome Sequence of Anopheles epiroticus epiroticus2.</title>
        <authorList>
            <consortium name="The Broad Institute Genomics Platform"/>
            <person name="Neafsey D.E."/>
            <person name="Howell P."/>
            <person name="Walker B."/>
            <person name="Young S.K."/>
            <person name="Zeng Q."/>
            <person name="Gargeya S."/>
            <person name="Fitzgerald M."/>
            <person name="Haas B."/>
            <person name="Abouelleil A."/>
            <person name="Allen A.W."/>
            <person name="Alvarado L."/>
            <person name="Arachchi H.M."/>
            <person name="Berlin A.M."/>
            <person name="Chapman S.B."/>
            <person name="Gainer-Dewar J."/>
            <person name="Goldberg J."/>
            <person name="Griggs A."/>
            <person name="Gujja S."/>
            <person name="Hansen M."/>
            <person name="Howarth C."/>
            <person name="Imamovic A."/>
            <person name="Ireland A."/>
            <person name="Larimer J."/>
            <person name="McCowan C."/>
            <person name="Murphy C."/>
            <person name="Pearson M."/>
            <person name="Poon T.W."/>
            <person name="Priest M."/>
            <person name="Roberts A."/>
            <person name="Saif S."/>
            <person name="Shea T."/>
            <person name="Sisk P."/>
            <person name="Sykes S."/>
            <person name="Wortman J."/>
            <person name="Nusbaum C."/>
            <person name="Birren B."/>
        </authorList>
    </citation>
    <scope>NUCLEOTIDE SEQUENCE [LARGE SCALE GENOMIC DNA]</scope>
    <source>
        <strain evidence="10">Epiroticus2</strain>
    </source>
</reference>
<dbReference type="VEuPathDB" id="VectorBase:AEPI014388"/>
<dbReference type="InterPro" id="IPR013087">
    <property type="entry name" value="Znf_C2H2_type"/>
</dbReference>
<dbReference type="Proteomes" id="UP000075885">
    <property type="component" value="Unassembled WGS sequence"/>
</dbReference>
<evidence type="ECO:0000256" key="5">
    <source>
        <dbReference type="PROSITE-ProRule" id="PRU00042"/>
    </source>
</evidence>
<keyword evidence="2" id="KW-0235">DNA replication</keyword>
<keyword evidence="5" id="KW-0862">Zinc</keyword>
<keyword evidence="6" id="KW-0175">Coiled coil</keyword>
<evidence type="ECO:0000256" key="3">
    <source>
        <dbReference type="ARBA" id="ARBA00023242"/>
    </source>
</evidence>
<name>A0A182PYI7_9DIPT</name>
<comment type="subcellular location">
    <subcellularLocation>
        <location evidence="1">Nucleus</location>
    </subcellularLocation>
</comment>
<dbReference type="PROSITE" id="PS50157">
    <property type="entry name" value="ZINC_FINGER_C2H2_2"/>
    <property type="match status" value="1"/>
</dbReference>
<evidence type="ECO:0000256" key="6">
    <source>
        <dbReference type="SAM" id="Coils"/>
    </source>
</evidence>
<feature type="coiled-coil region" evidence="6">
    <location>
        <begin position="547"/>
        <end position="574"/>
    </location>
</feature>
<sequence>MESSDFDTENQPEESLSAELPHIRIRHAEVEDELEDDEEEIQMSSQEVLESLQRAWINEKFAPDLLPYDDALVEMVMTQLVHMEENLATTNKNDLLYIVHRMEVERIRFVVASYLRCRLQKLETYAPHILEVEAGRPRNSKRLSPAEHKFAVDFHESVENHFQELVTRHIPQNHQDDERSRRVTPNVDAHVFARARQDVGEYSLAGGVLSVNIRAGAVHLFRMSYKWHHNFPKIAREAGFTIRELSVGQCIDWRFIASIDPYGIVSEKDYEKLDEFIPHIAEVPIGSVLNNRILDPAIGKYFVLAQFSVQYLLFCKKFLDETVLEIRNTVQSLQDENVRLEKLNKKRTEEVILLQRKLQRVETMEQQYAKAIYPCTKCTKNFISSELLNAHMMRKHASIAQRPVEHTFERKPATTDINLINTIKLELEVKQLKERLNAAEKDLHMHRTKHHRCRVCSEDSSSATERPPAKVLHSVAIQSNMTDDKDSNDKIAQTQTDTLTRSVECETVAEEVPRERAHDCDLISKSDLKSFLEEQKSLFENWKKEERQTLNQEMESVKRNLVNVIQTMEHSERNTPTPVVDDSNIWKDRYHELEKIYQNSQRQCQESVASLENVYAQKMKQLEQLFQKSIVQERKESQHDSNTTSKRGLPQDTTNFKMVTLPSVVIQSETIVDNGIKQIEDTRGQTISSDTDQAESGGERQVSIEIIKTRQSPMNIPFIVEEAIVESKPQVTSLQTLLISPKKQILTQFRARLKAIGVDPRTKQLFGEHLNVACKALADRRDVQKQKHSHFFITRNQLLSKVDQIARMKIGGSSTTKETIPSKVLQDQPIVKSREKPFSSIKAPAIKPRLKTVSGMELLPSKQKLQLPDTESLHQPDMNIFKSKAILASAPAYRPTIKLTDDDIITVHADVSQLPGQEEFATTPNPSKRAPISSYDQQVERLLHTPIKTIHPTAKTQDRINALMAEETIPASNNETVENVSLLKPMPKKRVLFNLDKEDYSKAATISMTSGGQPTIVEDHLRSLQKFDTPKALKVDDESDWNITPEATDCPSSTGASWHDSDGNFWYRAARYFGWLMPYTIGLYTALALANSEPQMVASGLIGAALKMPVKLMTRYGVQAMNQSEMVTRATLASFISVLVFWASCERSEATFIFFACSRMFFSLQDEGVRVDDGQQRQPVHEDGVDDDVRAAQPGLGQVVGSAGGHVTLRHVSVPSEERGQSPEQRESPHAQNAQQCSVVSHRLGRQTLHDDVIDAQPNSDPSMAYSSQANGPKVQVSCQQFITIGGPIVNIMKKSEKARLTTSKLEGVRSDLVLVKMYITQPLPVIEIIPSMKMAKPRIECHSGFIGGNWFQ</sequence>
<evidence type="ECO:0000256" key="4">
    <source>
        <dbReference type="ARBA" id="ARBA00030869"/>
    </source>
</evidence>
<feature type="coiled-coil region" evidence="6">
    <location>
        <begin position="422"/>
        <end position="449"/>
    </location>
</feature>
<evidence type="ECO:0000256" key="1">
    <source>
        <dbReference type="ARBA" id="ARBA00004123"/>
    </source>
</evidence>
<feature type="region of interest" description="Disordered" evidence="7">
    <location>
        <begin position="1214"/>
        <end position="1238"/>
    </location>
</feature>
<feature type="compositionally biased region" description="Basic and acidic residues" evidence="7">
    <location>
        <begin position="1216"/>
        <end position="1229"/>
    </location>
</feature>
<dbReference type="GO" id="GO:0000811">
    <property type="term" value="C:GINS complex"/>
    <property type="evidence" value="ECO:0007669"/>
    <property type="project" value="TreeGrafter"/>
</dbReference>
<dbReference type="InterPro" id="IPR008591">
    <property type="entry name" value="GINS_Sld5"/>
</dbReference>
<protein>
    <recommendedName>
        <fullName evidence="4">GINS complex subunit 4</fullName>
    </recommendedName>
</protein>
<organism evidence="9 10">
    <name type="scientific">Anopheles epiroticus</name>
    <dbReference type="NCBI Taxonomy" id="199890"/>
    <lineage>
        <taxon>Eukaryota</taxon>
        <taxon>Metazoa</taxon>
        <taxon>Ecdysozoa</taxon>
        <taxon>Arthropoda</taxon>
        <taxon>Hexapoda</taxon>
        <taxon>Insecta</taxon>
        <taxon>Pterygota</taxon>
        <taxon>Neoptera</taxon>
        <taxon>Endopterygota</taxon>
        <taxon>Diptera</taxon>
        <taxon>Nematocera</taxon>
        <taxon>Culicoidea</taxon>
        <taxon>Culicidae</taxon>
        <taxon>Anophelinae</taxon>
        <taxon>Anopheles</taxon>
    </lineage>
</organism>
<reference evidence="9" key="2">
    <citation type="submission" date="2020-05" db="UniProtKB">
        <authorList>
            <consortium name="EnsemblMetazoa"/>
        </authorList>
    </citation>
    <scope>IDENTIFICATION</scope>
    <source>
        <strain evidence="9">Epiroticus2</strain>
    </source>
</reference>
<dbReference type="GO" id="GO:0006261">
    <property type="term" value="P:DNA-templated DNA replication"/>
    <property type="evidence" value="ECO:0007669"/>
    <property type="project" value="InterPro"/>
</dbReference>
<feature type="coiled-coil region" evidence="6">
    <location>
        <begin position="316"/>
        <end position="350"/>
    </location>
</feature>
<evidence type="ECO:0000313" key="10">
    <source>
        <dbReference type="Proteomes" id="UP000075885"/>
    </source>
</evidence>
<dbReference type="InterPro" id="IPR032714">
    <property type="entry name" value="DZIP1_N"/>
</dbReference>
<dbReference type="GO" id="GO:0000727">
    <property type="term" value="P:double-strand break repair via break-induced replication"/>
    <property type="evidence" value="ECO:0007669"/>
    <property type="project" value="TreeGrafter"/>
</dbReference>
<evidence type="ECO:0000313" key="9">
    <source>
        <dbReference type="EnsemblMetazoa" id="AEPI014388-PA"/>
    </source>
</evidence>
<dbReference type="InterPro" id="IPR021151">
    <property type="entry name" value="GINS_A"/>
</dbReference>
<keyword evidence="5" id="KW-0479">Metal-binding</keyword>
<feature type="region of interest" description="Disordered" evidence="7">
    <location>
        <begin position="633"/>
        <end position="653"/>
    </location>
</feature>
<dbReference type="Gene3D" id="1.20.58.1030">
    <property type="match status" value="1"/>
</dbReference>
<dbReference type="InterPro" id="IPR058883">
    <property type="entry name" value="DZIP1_dom"/>
</dbReference>
<feature type="region of interest" description="Disordered" evidence="7">
    <location>
        <begin position="1"/>
        <end position="22"/>
    </location>
</feature>
<evidence type="ECO:0000256" key="7">
    <source>
        <dbReference type="SAM" id="MobiDB-lite"/>
    </source>
</evidence>
<dbReference type="Pfam" id="PF25977">
    <property type="entry name" value="DZIP1"/>
    <property type="match status" value="1"/>
</dbReference>
<dbReference type="CDD" id="cd11711">
    <property type="entry name" value="GINS_A_Sld5"/>
    <property type="match status" value="1"/>
</dbReference>
<dbReference type="SUPFAM" id="SSF158573">
    <property type="entry name" value="GINS helical bundle-like"/>
    <property type="match status" value="1"/>
</dbReference>
<evidence type="ECO:0000259" key="8">
    <source>
        <dbReference type="PROSITE" id="PS50157"/>
    </source>
</evidence>
<dbReference type="Pfam" id="PF05916">
    <property type="entry name" value="Sld5"/>
    <property type="match status" value="1"/>
</dbReference>
<feature type="domain" description="C2H2-type" evidence="8">
    <location>
        <begin position="373"/>
        <end position="401"/>
    </location>
</feature>
<dbReference type="Pfam" id="PF13815">
    <property type="entry name" value="Dzip-like_N"/>
    <property type="match status" value="1"/>
</dbReference>
<keyword evidence="10" id="KW-1185">Reference proteome</keyword>